<dbReference type="AlphaFoldDB" id="D2QTA9"/>
<gene>
    <name evidence="1" type="ordered locus">Slin_6079</name>
</gene>
<dbReference type="EMBL" id="CP001769">
    <property type="protein sequence ID" value="ADB42041.1"/>
    <property type="molecule type" value="Genomic_DNA"/>
</dbReference>
<evidence type="ECO:0008006" key="3">
    <source>
        <dbReference type="Google" id="ProtNLM"/>
    </source>
</evidence>
<evidence type="ECO:0000313" key="1">
    <source>
        <dbReference type="EMBL" id="ADB42041.1"/>
    </source>
</evidence>
<evidence type="ECO:0000313" key="2">
    <source>
        <dbReference type="Proteomes" id="UP000002028"/>
    </source>
</evidence>
<dbReference type="Gene3D" id="3.30.1150.10">
    <property type="match status" value="1"/>
</dbReference>
<dbReference type="SUPFAM" id="SSF74653">
    <property type="entry name" value="TolA/TonB C-terminal domain"/>
    <property type="match status" value="1"/>
</dbReference>
<dbReference type="STRING" id="504472.Slin_6079"/>
<reference evidence="1 2" key="1">
    <citation type="journal article" date="2010" name="Stand. Genomic Sci.">
        <title>Complete genome sequence of Spirosoma linguale type strain (1).</title>
        <authorList>
            <person name="Lail K."/>
            <person name="Sikorski J."/>
            <person name="Saunders E."/>
            <person name="Lapidus A."/>
            <person name="Glavina Del Rio T."/>
            <person name="Copeland A."/>
            <person name="Tice H."/>
            <person name="Cheng J.-F."/>
            <person name="Lucas S."/>
            <person name="Nolan M."/>
            <person name="Bruce D."/>
            <person name="Goodwin L."/>
            <person name="Pitluck S."/>
            <person name="Ivanova N."/>
            <person name="Mavromatis K."/>
            <person name="Ovchinnikova G."/>
            <person name="Pati A."/>
            <person name="Chen A."/>
            <person name="Palaniappan K."/>
            <person name="Land M."/>
            <person name="Hauser L."/>
            <person name="Chang Y.-J."/>
            <person name="Jeffries C.D."/>
            <person name="Chain P."/>
            <person name="Brettin T."/>
            <person name="Detter J.C."/>
            <person name="Schuetze A."/>
            <person name="Rohde M."/>
            <person name="Tindall B.J."/>
            <person name="Goeker M."/>
            <person name="Bristow J."/>
            <person name="Eisen J.A."/>
            <person name="Markowitz V."/>
            <person name="Hugenholtz P."/>
            <person name="Kyrpides N.C."/>
            <person name="Klenk H.-P."/>
            <person name="Chen F."/>
        </authorList>
    </citation>
    <scope>NUCLEOTIDE SEQUENCE [LARGE SCALE GENOMIC DNA]</scope>
    <source>
        <strain evidence="2">ATCC 33905 / DSM 74 / LMG 10896 / Claus 1</strain>
    </source>
</reference>
<accession>D2QTA9</accession>
<dbReference type="Proteomes" id="UP000002028">
    <property type="component" value="Chromosome"/>
</dbReference>
<sequence length="196" mass="22399">MVTKNLTFYKNRSFLLNPLIMKTLYLILAAFLFTGLEANAQITGYALDEDPVFKTAITQHIHYPITAIRGSIYGRFYMKFSIDSTGSIQHVAVLYPHISPKYAKRLGFEYELINSLKHVPRLTPRYKGSYILPVAFVYINYSESSKPLVPTNTLPEKYLDNSLVLNEIRVVGHSDMYRSLRPISGKAPESRQVVLF</sequence>
<dbReference type="KEGG" id="sli:Slin_6079"/>
<dbReference type="HOGENOM" id="CLU_1531459_0_0_10"/>
<proteinExistence type="predicted"/>
<name>D2QTA9_SPILD</name>
<dbReference type="eggNOG" id="ENOG5032V9V">
    <property type="taxonomic scope" value="Bacteria"/>
</dbReference>
<keyword evidence="2" id="KW-1185">Reference proteome</keyword>
<organism evidence="1 2">
    <name type="scientific">Spirosoma linguale (strain ATCC 33905 / DSM 74 / LMG 10896 / Claus 1)</name>
    <dbReference type="NCBI Taxonomy" id="504472"/>
    <lineage>
        <taxon>Bacteria</taxon>
        <taxon>Pseudomonadati</taxon>
        <taxon>Bacteroidota</taxon>
        <taxon>Cytophagia</taxon>
        <taxon>Cytophagales</taxon>
        <taxon>Cytophagaceae</taxon>
        <taxon>Spirosoma</taxon>
    </lineage>
</organism>
<protein>
    <recommendedName>
        <fullName evidence="3">TonB C-terminal domain-containing protein</fullName>
    </recommendedName>
</protein>